<comment type="subcellular location">
    <subcellularLocation>
        <location evidence="2">Cytoplasm</location>
    </subcellularLocation>
    <subcellularLocation>
        <location evidence="1">Nucleus</location>
    </subcellularLocation>
</comment>
<dbReference type="VEuPathDB" id="FungiDB:B1J91_L12298g"/>
<dbReference type="Pfam" id="PF04856">
    <property type="entry name" value="Securin"/>
    <property type="match status" value="1"/>
</dbReference>
<evidence type="ECO:0000256" key="2">
    <source>
        <dbReference type="ARBA" id="ARBA00004496"/>
    </source>
</evidence>
<dbReference type="GO" id="GO:0005737">
    <property type="term" value="C:cytoplasm"/>
    <property type="evidence" value="ECO:0007669"/>
    <property type="project" value="UniProtKB-SubCell"/>
</dbReference>
<evidence type="ECO:0000256" key="6">
    <source>
        <dbReference type="SAM" id="MobiDB-lite"/>
    </source>
</evidence>
<dbReference type="VEuPathDB" id="FungiDB:GWK60_L16269"/>
<name>A0A0W0CS66_CANGB</name>
<dbReference type="EMBL" id="LLZZ01000122">
    <property type="protein sequence ID" value="KTB02938.1"/>
    <property type="molecule type" value="Genomic_DNA"/>
</dbReference>
<feature type="region of interest" description="Disordered" evidence="6">
    <location>
        <begin position="1"/>
        <end position="118"/>
    </location>
</feature>
<dbReference type="EMBL" id="LLZZ01000146">
    <property type="protein sequence ID" value="KTA99277.1"/>
    <property type="molecule type" value="Genomic_DNA"/>
</dbReference>
<keyword evidence="5" id="KW-0539">Nucleus</keyword>
<protein>
    <submittedName>
        <fullName evidence="7">Securin</fullName>
    </submittedName>
</protein>
<dbReference type="InterPro" id="IPR006940">
    <property type="entry name" value="Securin_separation_inhibitor"/>
</dbReference>
<evidence type="ECO:0000313" key="9">
    <source>
        <dbReference type="Proteomes" id="UP000054886"/>
    </source>
</evidence>
<evidence type="ECO:0000313" key="8">
    <source>
        <dbReference type="EMBL" id="KTB02938.1"/>
    </source>
</evidence>
<keyword evidence="4" id="KW-0963">Cytoplasm</keyword>
<sequence>MGAVETDKENNVVGTLREKGPATPTQLLKRTRSTLLPKKNGQRQPLASKDKNYNRSSSYLSLKRNSNQKKLKPAVTRAGSTANNANRRVTSLILKDIASGDEKESASESDSEDEEESNPLALKIKQALTHSIASTEGKTGLLNGKSGLRKIFNDRDLDREIEVASVREPEKPYEPEGYEPLDDSDLEKLKLKNAINRPTFIMDSPRAISIVGDDSPQLLPLDLEESKLGEGVLNDKNTTDEVITRANTQAKNANITESIDDCSSLEIDSIYDGRGLDEQELLDLLD</sequence>
<dbReference type="GO" id="GO:0051276">
    <property type="term" value="P:chromosome organization"/>
    <property type="evidence" value="ECO:0007669"/>
    <property type="project" value="InterPro"/>
</dbReference>
<dbReference type="VEuPathDB" id="FungiDB:GVI51_L12243"/>
<evidence type="ECO:0000313" key="7">
    <source>
        <dbReference type="EMBL" id="KTA99277.1"/>
    </source>
</evidence>
<dbReference type="GO" id="GO:0005634">
    <property type="term" value="C:nucleus"/>
    <property type="evidence" value="ECO:0007669"/>
    <property type="project" value="UniProtKB-SubCell"/>
</dbReference>
<dbReference type="AlphaFoldDB" id="A0A0W0CS66"/>
<feature type="compositionally biased region" description="Acidic residues" evidence="6">
    <location>
        <begin position="107"/>
        <end position="117"/>
    </location>
</feature>
<organism evidence="7 9">
    <name type="scientific">Candida glabrata</name>
    <name type="common">Yeast</name>
    <name type="synonym">Torulopsis glabrata</name>
    <dbReference type="NCBI Taxonomy" id="5478"/>
    <lineage>
        <taxon>Eukaryota</taxon>
        <taxon>Fungi</taxon>
        <taxon>Dikarya</taxon>
        <taxon>Ascomycota</taxon>
        <taxon>Saccharomycotina</taxon>
        <taxon>Saccharomycetes</taxon>
        <taxon>Saccharomycetales</taxon>
        <taxon>Saccharomycetaceae</taxon>
        <taxon>Nakaseomyces</taxon>
    </lineage>
</organism>
<evidence type="ECO:0000256" key="4">
    <source>
        <dbReference type="ARBA" id="ARBA00022490"/>
    </source>
</evidence>
<comment type="similarity">
    <text evidence="3">Belongs to the securin family.</text>
</comment>
<feature type="compositionally biased region" description="Polar residues" evidence="6">
    <location>
        <begin position="54"/>
        <end position="65"/>
    </location>
</feature>
<reference evidence="7 9" key="1">
    <citation type="submission" date="2015-10" db="EMBL/GenBank/DDBJ databases">
        <title>Draft genomes sequences of Candida glabrata isolates 1A, 1B, 2A, 2B, 3A and 3B.</title>
        <authorList>
            <person name="Haavelsrud O.E."/>
            <person name="Gaustad P."/>
        </authorList>
    </citation>
    <scope>NUCLEOTIDE SEQUENCE [LARGE SCALE GENOMIC DNA]</scope>
    <source>
        <strain evidence="7">910700640</strain>
    </source>
</reference>
<proteinExistence type="inferred from homology"/>
<dbReference type="VEuPathDB" id="FungiDB:CAGL0L12298g"/>
<evidence type="ECO:0000256" key="3">
    <source>
        <dbReference type="ARBA" id="ARBA00009264"/>
    </source>
</evidence>
<evidence type="ECO:0000256" key="1">
    <source>
        <dbReference type="ARBA" id="ARBA00004123"/>
    </source>
</evidence>
<evidence type="ECO:0000256" key="5">
    <source>
        <dbReference type="ARBA" id="ARBA00023242"/>
    </source>
</evidence>
<accession>A0A0W0CS66</accession>
<feature type="compositionally biased region" description="Basic and acidic residues" evidence="6">
    <location>
        <begin position="1"/>
        <end position="20"/>
    </location>
</feature>
<feature type="compositionally biased region" description="Polar residues" evidence="6">
    <location>
        <begin position="78"/>
        <end position="89"/>
    </location>
</feature>
<gene>
    <name evidence="8" type="ORF">AO440_004825</name>
    <name evidence="7" type="ORF">AO440_005065</name>
</gene>
<dbReference type="Proteomes" id="UP000054886">
    <property type="component" value="Unassembled WGS sequence"/>
</dbReference>
<comment type="caution">
    <text evidence="7">The sequence shown here is derived from an EMBL/GenBank/DDBJ whole genome shotgun (WGS) entry which is preliminary data.</text>
</comment>